<gene>
    <name evidence="1" type="ORF">NCTC12123_00711</name>
</gene>
<dbReference type="Proteomes" id="UP000255163">
    <property type="component" value="Unassembled WGS sequence"/>
</dbReference>
<reference evidence="1 2" key="1">
    <citation type="submission" date="2018-06" db="EMBL/GenBank/DDBJ databases">
        <authorList>
            <consortium name="Pathogen Informatics"/>
            <person name="Doyle S."/>
        </authorList>
    </citation>
    <scope>NUCLEOTIDE SEQUENCE [LARGE SCALE GENOMIC DNA]</scope>
    <source>
        <strain evidence="1 2">NCTC12123</strain>
    </source>
</reference>
<name>A0A376F5K9_ENTAS</name>
<evidence type="ECO:0000313" key="1">
    <source>
        <dbReference type="EMBL" id="STD18532.1"/>
    </source>
</evidence>
<evidence type="ECO:0000313" key="2">
    <source>
        <dbReference type="Proteomes" id="UP000255163"/>
    </source>
</evidence>
<dbReference type="AlphaFoldDB" id="A0A376F5K9"/>
<proteinExistence type="predicted"/>
<sequence>MPVTSDEGLKPTQRSANTEEKKTANVMWRFFYCYV</sequence>
<protein>
    <submittedName>
        <fullName evidence="1">Uncharacterized protein</fullName>
    </submittedName>
</protein>
<accession>A0A376F5K9</accession>
<organism evidence="1 2">
    <name type="scientific">Enterobacter asburiae</name>
    <dbReference type="NCBI Taxonomy" id="61645"/>
    <lineage>
        <taxon>Bacteria</taxon>
        <taxon>Pseudomonadati</taxon>
        <taxon>Pseudomonadota</taxon>
        <taxon>Gammaproteobacteria</taxon>
        <taxon>Enterobacterales</taxon>
        <taxon>Enterobacteriaceae</taxon>
        <taxon>Enterobacter</taxon>
        <taxon>Enterobacter cloacae complex</taxon>
    </lineage>
</organism>
<dbReference type="EMBL" id="UFYI01000007">
    <property type="protein sequence ID" value="STD18532.1"/>
    <property type="molecule type" value="Genomic_DNA"/>
</dbReference>